<dbReference type="HOGENOM" id="CLU_023881_0_0_1"/>
<keyword evidence="2" id="KW-1133">Transmembrane helix</keyword>
<evidence type="ECO:0000256" key="2">
    <source>
        <dbReference type="SAM" id="Phobius"/>
    </source>
</evidence>
<reference evidence="4 5" key="1">
    <citation type="submission" date="2015-01" db="EMBL/GenBank/DDBJ databases">
        <title>The Genome Sequence of Capronia semiimmersa CBS27337.</title>
        <authorList>
            <consortium name="The Broad Institute Genomics Platform"/>
            <person name="Cuomo C."/>
            <person name="de Hoog S."/>
            <person name="Gorbushina A."/>
            <person name="Stielow B."/>
            <person name="Teixiera M."/>
            <person name="Abouelleil A."/>
            <person name="Chapman S.B."/>
            <person name="Priest M."/>
            <person name="Young S.K."/>
            <person name="Wortman J."/>
            <person name="Nusbaum C."/>
            <person name="Birren B."/>
        </authorList>
    </citation>
    <scope>NUCLEOTIDE SEQUENCE [LARGE SCALE GENOMIC DNA]</scope>
    <source>
        <strain evidence="4 5">CBS 27337</strain>
    </source>
</reference>
<keyword evidence="2" id="KW-0472">Membrane</keyword>
<dbReference type="InterPro" id="IPR016161">
    <property type="entry name" value="Ald_DH/histidinol_DH"/>
</dbReference>
<dbReference type="PANTHER" id="PTHR43111">
    <property type="entry name" value="ALDEHYDE DEHYDROGENASE B-RELATED"/>
    <property type="match status" value="1"/>
</dbReference>
<accession>A0A0D2FQC5</accession>
<dbReference type="PANTHER" id="PTHR43111:SF1">
    <property type="entry name" value="ALDEHYDE DEHYDROGENASE B-RELATED"/>
    <property type="match status" value="1"/>
</dbReference>
<dbReference type="InterPro" id="IPR016162">
    <property type="entry name" value="Ald_DH_N"/>
</dbReference>
<feature type="transmembrane region" description="Helical" evidence="2">
    <location>
        <begin position="462"/>
        <end position="485"/>
    </location>
</feature>
<dbReference type="AlphaFoldDB" id="A0A0D2FQC5"/>
<dbReference type="Pfam" id="PF00171">
    <property type="entry name" value="Aldedh"/>
    <property type="match status" value="1"/>
</dbReference>
<dbReference type="GO" id="GO:0016620">
    <property type="term" value="F:oxidoreductase activity, acting on the aldehyde or oxo group of donors, NAD or NADP as acceptor"/>
    <property type="evidence" value="ECO:0007669"/>
    <property type="project" value="InterPro"/>
</dbReference>
<protein>
    <recommendedName>
        <fullName evidence="3">Aldehyde dehydrogenase domain-containing protein</fullName>
    </recommendedName>
</protein>
<evidence type="ECO:0000313" key="5">
    <source>
        <dbReference type="Proteomes" id="UP000054266"/>
    </source>
</evidence>
<name>A0A0D2FQC5_9EURO</name>
<dbReference type="Gene3D" id="3.40.605.10">
    <property type="entry name" value="Aldehyde Dehydrogenase, Chain A, domain 1"/>
    <property type="match status" value="1"/>
</dbReference>
<dbReference type="STRING" id="5601.A0A0D2FQC5"/>
<gene>
    <name evidence="4" type="ORF">PV04_10392</name>
</gene>
<proteinExistence type="predicted"/>
<organism evidence="4 5">
    <name type="scientific">Phialophora macrospora</name>
    <dbReference type="NCBI Taxonomy" id="1851006"/>
    <lineage>
        <taxon>Eukaryota</taxon>
        <taxon>Fungi</taxon>
        <taxon>Dikarya</taxon>
        <taxon>Ascomycota</taxon>
        <taxon>Pezizomycotina</taxon>
        <taxon>Eurotiomycetes</taxon>
        <taxon>Chaetothyriomycetidae</taxon>
        <taxon>Chaetothyriales</taxon>
        <taxon>Herpotrichiellaceae</taxon>
        <taxon>Phialophora</taxon>
    </lineage>
</organism>
<dbReference type="InterPro" id="IPR015590">
    <property type="entry name" value="Aldehyde_DH_dom"/>
</dbReference>
<dbReference type="Gene3D" id="3.40.309.10">
    <property type="entry name" value="Aldehyde Dehydrogenase, Chain A, domain 2"/>
    <property type="match status" value="1"/>
</dbReference>
<feature type="region of interest" description="Disordered" evidence="1">
    <location>
        <begin position="255"/>
        <end position="275"/>
    </location>
</feature>
<dbReference type="Proteomes" id="UP000054266">
    <property type="component" value="Unassembled WGS sequence"/>
</dbReference>
<dbReference type="SUPFAM" id="SSF53720">
    <property type="entry name" value="ALDH-like"/>
    <property type="match status" value="1"/>
</dbReference>
<keyword evidence="5" id="KW-1185">Reference proteome</keyword>
<keyword evidence="2" id="KW-0812">Transmembrane</keyword>
<feature type="domain" description="Aldehyde dehydrogenase" evidence="3">
    <location>
        <begin position="199"/>
        <end position="360"/>
    </location>
</feature>
<evidence type="ECO:0000259" key="3">
    <source>
        <dbReference type="Pfam" id="PF00171"/>
    </source>
</evidence>
<evidence type="ECO:0000256" key="1">
    <source>
        <dbReference type="SAM" id="MobiDB-lite"/>
    </source>
</evidence>
<dbReference type="InterPro" id="IPR016163">
    <property type="entry name" value="Ald_DH_C"/>
</dbReference>
<sequence>MSTEPFPRIQIARLEGRSQSLRLRQALFHSLHAALTSSESAIKQAIVADTGNSDADIALEYSLVLSELRTQYESLDLKTEVTIAHSLENPTGTTNVGIVYVIPEQRNLFYSILSPLCAALAAGNCVILELPPTLSQVSSTLRKLLPDALDADVFAISNSRPPDSFLSQCLVVSQLDDDRKNFSVAAGCLPSRPSALAVAVIDRTANISNAARSVALSRRLLQGQSHYAPDIVLVSEWVADEMLAHLVREVATPLVKGERTSPPANGPSKKPTPYSRHQALKEFDGKDGCKVVVSGEHGSIVEITSRDQGLLHHKIEGPVTVLHRVSSLDDAIDVSNGLGLPLDALYIFATPEEAIYVSRFVDTRISCMNHIPLELLIGPSAPVHPTAPTTATPRYASAMFRRPQPRSATASDLSKTILLEDSKASTRASIQDQLSSWSRAAARPLRPTGQGDGKALGFFDAAFLLAGGTVLSVAATSIFLTVRYLRRR</sequence>
<evidence type="ECO:0000313" key="4">
    <source>
        <dbReference type="EMBL" id="KIW62194.1"/>
    </source>
</evidence>
<dbReference type="EMBL" id="KN846963">
    <property type="protein sequence ID" value="KIW62194.1"/>
    <property type="molecule type" value="Genomic_DNA"/>
</dbReference>